<dbReference type="GO" id="GO:0051301">
    <property type="term" value="P:cell division"/>
    <property type="evidence" value="ECO:0007669"/>
    <property type="project" value="UniProtKB-KW"/>
</dbReference>
<gene>
    <name evidence="2" type="ORF">MNBD_NITROSPINAE02-1456</name>
</gene>
<feature type="transmembrane region" description="Helical" evidence="1">
    <location>
        <begin position="70"/>
        <end position="93"/>
    </location>
</feature>
<dbReference type="PANTHER" id="PTHR33219">
    <property type="entry name" value="YLMG HOMOLOG PROTEIN 2, CHLOROPLASTIC"/>
    <property type="match status" value="1"/>
</dbReference>
<reference evidence="2" key="1">
    <citation type="submission" date="2018-06" db="EMBL/GenBank/DDBJ databases">
        <authorList>
            <person name="Zhirakovskaya E."/>
        </authorList>
    </citation>
    <scope>NUCLEOTIDE SEQUENCE</scope>
</reference>
<protein>
    <submittedName>
        <fullName evidence="2">Cell division integral membrane protein, YggT and half-length relatives</fullName>
    </submittedName>
</protein>
<keyword evidence="1" id="KW-1133">Transmembrane helix</keyword>
<dbReference type="InterPro" id="IPR003425">
    <property type="entry name" value="CCB3/YggT"/>
</dbReference>
<sequence length="102" mass="11554">MFVFGNLLIAVAQVLNILLTIYLWIVIIRSLITWVSPDPYNPIVQFLYRITDPALRPIQRYMPALGGIDLSPLILILLIFFIQSFFVTSLIQFGRALNGGAM</sequence>
<dbReference type="EMBL" id="UOGE01000062">
    <property type="protein sequence ID" value="VAX20865.1"/>
    <property type="molecule type" value="Genomic_DNA"/>
</dbReference>
<feature type="transmembrane region" description="Helical" evidence="1">
    <location>
        <begin position="7"/>
        <end position="32"/>
    </location>
</feature>
<dbReference type="GO" id="GO:0016020">
    <property type="term" value="C:membrane"/>
    <property type="evidence" value="ECO:0007669"/>
    <property type="project" value="InterPro"/>
</dbReference>
<dbReference type="PANTHER" id="PTHR33219:SF14">
    <property type="entry name" value="PROTEIN COFACTOR ASSEMBLY OF COMPLEX C SUBUNIT B CCB3, CHLOROPLASTIC-RELATED"/>
    <property type="match status" value="1"/>
</dbReference>
<keyword evidence="1" id="KW-0812">Transmembrane</keyword>
<evidence type="ECO:0000313" key="2">
    <source>
        <dbReference type="EMBL" id="VAX20865.1"/>
    </source>
</evidence>
<organism evidence="2">
    <name type="scientific">hydrothermal vent metagenome</name>
    <dbReference type="NCBI Taxonomy" id="652676"/>
    <lineage>
        <taxon>unclassified sequences</taxon>
        <taxon>metagenomes</taxon>
        <taxon>ecological metagenomes</taxon>
    </lineage>
</organism>
<dbReference type="AlphaFoldDB" id="A0A3B1CPL4"/>
<keyword evidence="1" id="KW-0472">Membrane</keyword>
<name>A0A3B1CPL4_9ZZZZ</name>
<evidence type="ECO:0000256" key="1">
    <source>
        <dbReference type="SAM" id="Phobius"/>
    </source>
</evidence>
<accession>A0A3B1CPL4</accession>
<keyword evidence="2" id="KW-0131">Cell cycle</keyword>
<keyword evidence="2" id="KW-0132">Cell division</keyword>
<proteinExistence type="predicted"/>
<dbReference type="Pfam" id="PF02325">
    <property type="entry name" value="CCB3_YggT"/>
    <property type="match status" value="1"/>
</dbReference>